<keyword evidence="2" id="KW-0175">Coiled coil</keyword>
<reference evidence="5 6" key="1">
    <citation type="submission" date="2015-09" db="EMBL/GenBank/DDBJ databases">
        <authorList>
            <consortium name="Swine Surveillance"/>
        </authorList>
    </citation>
    <scope>NUCLEOTIDE SEQUENCE [LARGE SCALE GENOMIC DNA]</scope>
    <source>
        <strain evidence="5 6">CECT 7648</strain>
    </source>
</reference>
<dbReference type="Gene3D" id="2.40.50.100">
    <property type="match status" value="1"/>
</dbReference>
<feature type="coiled-coil region" evidence="2">
    <location>
        <begin position="274"/>
        <end position="301"/>
    </location>
</feature>
<dbReference type="InterPro" id="IPR058625">
    <property type="entry name" value="MdtA-like_BSH"/>
</dbReference>
<dbReference type="Gene3D" id="2.40.30.170">
    <property type="match status" value="1"/>
</dbReference>
<feature type="domain" description="CusB-like beta-barrel" evidence="4">
    <location>
        <begin position="403"/>
        <end position="470"/>
    </location>
</feature>
<dbReference type="GO" id="GO:1990281">
    <property type="term" value="C:efflux pump complex"/>
    <property type="evidence" value="ECO:0007669"/>
    <property type="project" value="TreeGrafter"/>
</dbReference>
<keyword evidence="6" id="KW-1185">Reference proteome</keyword>
<evidence type="ECO:0000313" key="5">
    <source>
        <dbReference type="EMBL" id="CUH76675.1"/>
    </source>
</evidence>
<evidence type="ECO:0000259" key="4">
    <source>
        <dbReference type="Pfam" id="PF25954"/>
    </source>
</evidence>
<name>A0A0P1G4D5_9RHOB</name>
<dbReference type="AlphaFoldDB" id="A0A0P1G4D5"/>
<dbReference type="Gene3D" id="1.10.287.620">
    <property type="entry name" value="Helix Hairpins"/>
    <property type="match status" value="1"/>
</dbReference>
<dbReference type="GO" id="GO:0015562">
    <property type="term" value="F:efflux transmembrane transporter activity"/>
    <property type="evidence" value="ECO:0007669"/>
    <property type="project" value="TreeGrafter"/>
</dbReference>
<organism evidence="5 6">
    <name type="scientific">Tropicibacter naphthalenivorans</name>
    <dbReference type="NCBI Taxonomy" id="441103"/>
    <lineage>
        <taxon>Bacteria</taxon>
        <taxon>Pseudomonadati</taxon>
        <taxon>Pseudomonadota</taxon>
        <taxon>Alphaproteobacteria</taxon>
        <taxon>Rhodobacterales</taxon>
        <taxon>Roseobacteraceae</taxon>
        <taxon>Tropicibacter</taxon>
    </lineage>
</organism>
<feature type="coiled-coil region" evidence="2">
    <location>
        <begin position="145"/>
        <end position="235"/>
    </location>
</feature>
<dbReference type="RefSeq" id="WP_058246598.1">
    <property type="nucleotide sequence ID" value="NZ_CYSE01000002.1"/>
</dbReference>
<evidence type="ECO:0000259" key="3">
    <source>
        <dbReference type="Pfam" id="PF25917"/>
    </source>
</evidence>
<dbReference type="Pfam" id="PF25917">
    <property type="entry name" value="BSH_RND"/>
    <property type="match status" value="1"/>
</dbReference>
<dbReference type="Gene3D" id="1.10.287.470">
    <property type="entry name" value="Helix hairpin bin"/>
    <property type="match status" value="1"/>
</dbReference>
<dbReference type="STRING" id="441103.TRN7648_01060"/>
<dbReference type="InterPro" id="IPR006143">
    <property type="entry name" value="RND_pump_MFP"/>
</dbReference>
<evidence type="ECO:0000256" key="1">
    <source>
        <dbReference type="ARBA" id="ARBA00009477"/>
    </source>
</evidence>
<comment type="similarity">
    <text evidence="1">Belongs to the membrane fusion protein (MFP) (TC 8.A.1) family.</text>
</comment>
<proteinExistence type="inferred from homology"/>
<dbReference type="SUPFAM" id="SSF111369">
    <property type="entry name" value="HlyD-like secretion proteins"/>
    <property type="match status" value="2"/>
</dbReference>
<dbReference type="PANTHER" id="PTHR30469">
    <property type="entry name" value="MULTIDRUG RESISTANCE PROTEIN MDTA"/>
    <property type="match status" value="1"/>
</dbReference>
<dbReference type="InterPro" id="IPR058792">
    <property type="entry name" value="Beta-barrel_RND_2"/>
</dbReference>
<dbReference type="NCBIfam" id="TIGR01730">
    <property type="entry name" value="RND_mfp"/>
    <property type="match status" value="1"/>
</dbReference>
<dbReference type="EMBL" id="CYSE01000002">
    <property type="protein sequence ID" value="CUH76675.1"/>
    <property type="molecule type" value="Genomic_DNA"/>
</dbReference>
<dbReference type="PANTHER" id="PTHR30469:SF29">
    <property type="entry name" value="BLR2860 PROTEIN"/>
    <property type="match status" value="1"/>
</dbReference>
<evidence type="ECO:0000256" key="2">
    <source>
        <dbReference type="SAM" id="Coils"/>
    </source>
</evidence>
<evidence type="ECO:0000313" key="6">
    <source>
        <dbReference type="Proteomes" id="UP000054935"/>
    </source>
</evidence>
<feature type="domain" description="Multidrug resistance protein MdtA-like barrel-sandwich hybrid" evidence="3">
    <location>
        <begin position="83"/>
        <end position="392"/>
    </location>
</feature>
<gene>
    <name evidence="5" type="primary">macA_3</name>
    <name evidence="5" type="ORF">TRN7648_01060</name>
</gene>
<protein>
    <submittedName>
        <fullName evidence="5">Macrolide-specific efflux protein MacA</fullName>
    </submittedName>
</protein>
<dbReference type="Pfam" id="PF25954">
    <property type="entry name" value="Beta-barrel_RND_2"/>
    <property type="match status" value="1"/>
</dbReference>
<accession>A0A0P1G4D5</accession>
<dbReference type="Proteomes" id="UP000054935">
    <property type="component" value="Unassembled WGS sequence"/>
</dbReference>
<sequence length="551" mass="56765">MRFVSLITALVVAAVLFGLVMKREEMLAFAGVAAQDAPAPEEVAEPPATDALPEGTVRVMAKHSVAQEIDSAVVLRGETEAVRQVEVRAETAGKIISPPLRAGQMVEAGQLLCEIDPGTRQVQLREAEAALATARAGLPESIARLAEARAQLPAAEAAIAQAEAAIPAAEAQLAQARAGLPAAEASLKEAQAAVPAAEAALAEAESRLPETEARLAEAQSRLKEAEINLTAAQKLAQGGFAAQTRLAGAEADYESAKAGVQTALTGQKTAATGVETARSQLEGAHARVESARSQVETARAAVETATSGIANAKAGLASAKAQKESAAAAVQAAMTGEESARSAIQSAEAAVASGQNELDRLAIHAPFGGLLETDTAELGALMQTGSACATVIQLDPIKLVGFAPETEIARVKDGARAGARMVDGREITGTVSFVSRSADPVTRTFRVEITLPNADLSIRDGQTVEIAIEADGAPAHLLAQSTLTLNDEGELGVRTISDASEALFMPVTLLRDTRQGVWVTGLPDAVDVITVGQEYVTDGVPVAPSFEEILQ</sequence>